<keyword evidence="3" id="KW-1185">Reference proteome</keyword>
<reference evidence="2 3" key="1">
    <citation type="submission" date="2022-11" db="EMBL/GenBank/DDBJ databases">
        <title>Viruses from the air-sea interface of a natural surface slick.</title>
        <authorList>
            <person name="Rahlff J."/>
            <person name="Holmfeldt K."/>
        </authorList>
    </citation>
    <scope>NUCLEOTIDE SEQUENCE [LARGE SCALE GENOMIC DNA]</scope>
    <source>
        <strain evidence="2 3">SMS4</strain>
    </source>
</reference>
<proteinExistence type="predicted"/>
<name>A0ABT9I0P0_9GAMM</name>
<dbReference type="EMBL" id="JAPJDZ010000035">
    <property type="protein sequence ID" value="MDP5136962.1"/>
    <property type="molecule type" value="Genomic_DNA"/>
</dbReference>
<evidence type="ECO:0000313" key="2">
    <source>
        <dbReference type="EMBL" id="MDP5136962.1"/>
    </source>
</evidence>
<dbReference type="Proteomes" id="UP001231109">
    <property type="component" value="Unassembled WGS sequence"/>
</dbReference>
<gene>
    <name evidence="2" type="ORF">ORJ04_13490</name>
</gene>
<feature type="signal peptide" evidence="1">
    <location>
        <begin position="1"/>
        <end position="28"/>
    </location>
</feature>
<accession>A0ABT9I0P0</accession>
<dbReference type="Gene3D" id="2.40.50.870">
    <property type="entry name" value="Protein of unknown function (DUF3299)"/>
    <property type="match status" value="1"/>
</dbReference>
<dbReference type="Pfam" id="PF11736">
    <property type="entry name" value="DUF3299"/>
    <property type="match status" value="1"/>
</dbReference>
<protein>
    <submittedName>
        <fullName evidence="2">DUF3299 domain-containing protein</fullName>
    </submittedName>
</protein>
<evidence type="ECO:0000313" key="3">
    <source>
        <dbReference type="Proteomes" id="UP001231109"/>
    </source>
</evidence>
<evidence type="ECO:0000256" key="1">
    <source>
        <dbReference type="SAM" id="SignalP"/>
    </source>
</evidence>
<keyword evidence="1" id="KW-0732">Signal</keyword>
<sequence>MLKTLSVALYLTLVASISSAVLPGSVSAAEVTTIEWTDLMPEEDLKALQQMPEVQHDYSQPSPFDDNYQGDDPVAQQWQQILNSAKVVEKYNNTKVRVPGFIVPLEFDSEQNVTSFFLVPYFGACIHVPPPPPNQIIFVSGAKNLKADMIYSPFWISGTLTTEVMTHDLGQSAYSIKADTIEEYTY</sequence>
<feature type="chain" id="PRO_5046666350" evidence="1">
    <location>
        <begin position="29"/>
        <end position="186"/>
    </location>
</feature>
<comment type="caution">
    <text evidence="2">The sequence shown here is derived from an EMBL/GenBank/DDBJ whole genome shotgun (WGS) entry which is preliminary data.</text>
</comment>
<dbReference type="InterPro" id="IPR021727">
    <property type="entry name" value="DUF3299"/>
</dbReference>
<organism evidence="2 3">
    <name type="scientific">Rheinheimera baltica</name>
    <dbReference type="NCBI Taxonomy" id="67576"/>
    <lineage>
        <taxon>Bacteria</taxon>
        <taxon>Pseudomonadati</taxon>
        <taxon>Pseudomonadota</taxon>
        <taxon>Gammaproteobacteria</taxon>
        <taxon>Chromatiales</taxon>
        <taxon>Chromatiaceae</taxon>
        <taxon>Rheinheimera</taxon>
    </lineage>
</organism>
<dbReference type="RefSeq" id="WP_305976437.1">
    <property type="nucleotide sequence ID" value="NZ_JAPJDZ010000035.1"/>
</dbReference>